<dbReference type="FunFam" id="3.40.640.10:FF:000035">
    <property type="entry name" value="O-succinylhomoserine sulfhydrylase"/>
    <property type="match status" value="1"/>
</dbReference>
<evidence type="ECO:0000313" key="7">
    <source>
        <dbReference type="EMBL" id="MBB3677026.1"/>
    </source>
</evidence>
<name>A0A323VBM2_9ACTN</name>
<dbReference type="EC" id="2.5.1.49" evidence="7 8"/>
<dbReference type="EMBL" id="QKNV01000045">
    <property type="protein sequence ID" value="PZA22167.1"/>
    <property type="molecule type" value="Genomic_DNA"/>
</dbReference>
<evidence type="ECO:0000256" key="2">
    <source>
        <dbReference type="ARBA" id="ARBA00009077"/>
    </source>
</evidence>
<dbReference type="EMBL" id="JACIBU010000001">
    <property type="protein sequence ID" value="MBB3677026.1"/>
    <property type="molecule type" value="Genomic_DNA"/>
</dbReference>
<evidence type="ECO:0000256" key="3">
    <source>
        <dbReference type="ARBA" id="ARBA00022679"/>
    </source>
</evidence>
<dbReference type="InterPro" id="IPR000277">
    <property type="entry name" value="Cys/Met-Metab_PyrdxlP-dep_enz"/>
</dbReference>
<evidence type="ECO:0000256" key="6">
    <source>
        <dbReference type="RuleBase" id="RU362118"/>
    </source>
</evidence>
<dbReference type="SUPFAM" id="SSF53383">
    <property type="entry name" value="PLP-dependent transferases"/>
    <property type="match status" value="1"/>
</dbReference>
<dbReference type="Pfam" id="PF01053">
    <property type="entry name" value="Cys_Met_Meta_PP"/>
    <property type="match status" value="1"/>
</dbReference>
<dbReference type="GO" id="GO:0003961">
    <property type="term" value="F:O-acetylhomoserine aminocarboxypropyltransferase activity"/>
    <property type="evidence" value="ECO:0007669"/>
    <property type="project" value="UniProtKB-EC"/>
</dbReference>
<keyword evidence="3 8" id="KW-0808">Transferase</keyword>
<dbReference type="PANTHER" id="PTHR43797:SF2">
    <property type="entry name" value="HOMOCYSTEINE_CYSTEINE SYNTHASE"/>
    <property type="match status" value="1"/>
</dbReference>
<dbReference type="AlphaFoldDB" id="A0A323VBM2"/>
<dbReference type="GO" id="GO:0016829">
    <property type="term" value="F:lyase activity"/>
    <property type="evidence" value="ECO:0007669"/>
    <property type="project" value="UniProtKB-KW"/>
</dbReference>
<dbReference type="InterPro" id="IPR006235">
    <property type="entry name" value="OAc-hSer/O-AcSer_sulfhydrylase"/>
</dbReference>
<proteinExistence type="inferred from homology"/>
<dbReference type="Proteomes" id="UP000580718">
    <property type="component" value="Unassembled WGS sequence"/>
</dbReference>
<dbReference type="OrthoDB" id="9780685at2"/>
<dbReference type="InterPro" id="IPR015421">
    <property type="entry name" value="PyrdxlP-dep_Trfase_major"/>
</dbReference>
<protein>
    <submittedName>
        <fullName evidence="8">Bifunctional O-acetylhomoserine aminocarboxypropyltransferase/cysteine synthase</fullName>
    </submittedName>
    <submittedName>
        <fullName evidence="7">O-acetylhomoserine (Thiol)-lyase</fullName>
        <ecNumber evidence="7 8">2.5.1.49</ecNumber>
    </submittedName>
</protein>
<evidence type="ECO:0000256" key="5">
    <source>
        <dbReference type="PIRSR" id="PIRSR001434-2"/>
    </source>
</evidence>
<evidence type="ECO:0000313" key="8">
    <source>
        <dbReference type="EMBL" id="PZA22167.1"/>
    </source>
</evidence>
<accession>A0A323VBM2</accession>
<dbReference type="GO" id="GO:0006535">
    <property type="term" value="P:cysteine biosynthetic process from serine"/>
    <property type="evidence" value="ECO:0007669"/>
    <property type="project" value="TreeGrafter"/>
</dbReference>
<gene>
    <name evidence="8" type="ORF">DMO24_06460</name>
    <name evidence="7" type="ORF">FHX36_002761</name>
</gene>
<dbReference type="Gene3D" id="3.90.1150.10">
    <property type="entry name" value="Aspartate Aminotransferase, domain 1"/>
    <property type="match status" value="1"/>
</dbReference>
<dbReference type="PANTHER" id="PTHR43797">
    <property type="entry name" value="HOMOCYSTEINE/CYSTEINE SYNTHASE"/>
    <property type="match status" value="1"/>
</dbReference>
<dbReference type="Gene3D" id="3.40.640.10">
    <property type="entry name" value="Type I PLP-dependent aspartate aminotransferase-like (Major domain)"/>
    <property type="match status" value="1"/>
</dbReference>
<dbReference type="GO" id="GO:0019346">
    <property type="term" value="P:transsulfuration"/>
    <property type="evidence" value="ECO:0007669"/>
    <property type="project" value="InterPro"/>
</dbReference>
<dbReference type="PROSITE" id="PS00868">
    <property type="entry name" value="CYS_MET_METAB_PP"/>
    <property type="match status" value="1"/>
</dbReference>
<reference evidence="7 10" key="2">
    <citation type="submission" date="2020-08" db="EMBL/GenBank/DDBJ databases">
        <title>Sequencing the genomes of 1000 actinobacteria strains.</title>
        <authorList>
            <person name="Klenk H.-P."/>
        </authorList>
    </citation>
    <scope>NUCLEOTIDE SEQUENCE [LARGE SCALE GENOMIC DNA]</scope>
    <source>
        <strain evidence="7 10">DSM 16678</strain>
    </source>
</reference>
<evidence type="ECO:0000256" key="1">
    <source>
        <dbReference type="ARBA" id="ARBA00001933"/>
    </source>
</evidence>
<keyword evidence="9" id="KW-1185">Reference proteome</keyword>
<dbReference type="NCBIfam" id="TIGR01326">
    <property type="entry name" value="OAH_OAS_sulfhy"/>
    <property type="match status" value="1"/>
</dbReference>
<comment type="similarity">
    <text evidence="2 6">Belongs to the trans-sulfuration enzymes family.</text>
</comment>
<comment type="caution">
    <text evidence="8">The sequence shown here is derived from an EMBL/GenBank/DDBJ whole genome shotgun (WGS) entry which is preliminary data.</text>
</comment>
<dbReference type="InterPro" id="IPR015424">
    <property type="entry name" value="PyrdxlP-dep_Trfase"/>
</dbReference>
<keyword evidence="7" id="KW-0456">Lyase</keyword>
<dbReference type="PIRSF" id="PIRSF001434">
    <property type="entry name" value="CGS"/>
    <property type="match status" value="1"/>
</dbReference>
<organism evidence="8 9">
    <name type="scientific">Modestobacter versicolor</name>
    <dbReference type="NCBI Taxonomy" id="429133"/>
    <lineage>
        <taxon>Bacteria</taxon>
        <taxon>Bacillati</taxon>
        <taxon>Actinomycetota</taxon>
        <taxon>Actinomycetes</taxon>
        <taxon>Geodermatophilales</taxon>
        <taxon>Geodermatophilaceae</taxon>
        <taxon>Modestobacter</taxon>
    </lineage>
</organism>
<evidence type="ECO:0000256" key="4">
    <source>
        <dbReference type="ARBA" id="ARBA00022898"/>
    </source>
</evidence>
<dbReference type="GO" id="GO:0005737">
    <property type="term" value="C:cytoplasm"/>
    <property type="evidence" value="ECO:0007669"/>
    <property type="project" value="TreeGrafter"/>
</dbReference>
<evidence type="ECO:0000313" key="9">
    <source>
        <dbReference type="Proteomes" id="UP000247602"/>
    </source>
</evidence>
<dbReference type="InterPro" id="IPR054542">
    <property type="entry name" value="Cys_met_metab_PP"/>
</dbReference>
<evidence type="ECO:0000313" key="10">
    <source>
        <dbReference type="Proteomes" id="UP000580718"/>
    </source>
</evidence>
<dbReference type="InterPro" id="IPR015422">
    <property type="entry name" value="PyrdxlP-dep_Trfase_small"/>
</dbReference>
<dbReference type="GO" id="GO:0071269">
    <property type="term" value="P:L-homocysteine biosynthetic process"/>
    <property type="evidence" value="ECO:0007669"/>
    <property type="project" value="TreeGrafter"/>
</dbReference>
<dbReference type="Proteomes" id="UP000247602">
    <property type="component" value="Unassembled WGS sequence"/>
</dbReference>
<dbReference type="GO" id="GO:0030170">
    <property type="term" value="F:pyridoxal phosphate binding"/>
    <property type="evidence" value="ECO:0007669"/>
    <property type="project" value="InterPro"/>
</dbReference>
<feature type="modified residue" description="N6-(pyridoxal phosphate)lysine" evidence="5">
    <location>
        <position position="209"/>
    </location>
</feature>
<dbReference type="RefSeq" id="WP_110551505.1">
    <property type="nucleotide sequence ID" value="NZ_JACIBU010000001.1"/>
</dbReference>
<sequence>MADRTWGFRTRALHAGGAPDPTTGARAVPIYQTTSFVFESADDAANLFALQKYGNVYSRIGNPTVAAFEERMASLEGGLGAVATSSGQSAEFLTFAALAGQGDHIVAAASLYGGTITQLDVTLRRFGVTTTFVRGNDPADFAAAITDRTKLVFAEVVANPGSDVADIAGLAEVAHAAGVPLVVDATTATPYLCRPIEHGADIVIHSATKFIGGHGTTVGGVVVDAGTFDWGNGRFPGMTEPSESYGGIRWWDNFGEYGFLTKLRSEQLRDVGATLSPHSAFLLLLGVETLPQRMREHVANARQVAEWLDADDRVAWVRYSGLPGHRDHALAERYLPEGPGAVFSFGVVGGRDAGRRFIESVELCSHLANIGDARTLVIHPGSTTHGQLSVEQLETGGVSPDLIRISVGLEDVEDVLWDLDQALAAAVKEA</sequence>
<comment type="cofactor">
    <cofactor evidence="1 6">
        <name>pyridoxal 5'-phosphate</name>
        <dbReference type="ChEBI" id="CHEBI:597326"/>
    </cofactor>
</comment>
<dbReference type="CDD" id="cd00614">
    <property type="entry name" value="CGS_like"/>
    <property type="match status" value="1"/>
</dbReference>
<reference evidence="8 9" key="1">
    <citation type="submission" date="2018-06" db="EMBL/GenBank/DDBJ databases">
        <title>Draft genome sequence of Modestobacter versicolor CP153-2.</title>
        <authorList>
            <person name="Gundlapally S.R."/>
        </authorList>
    </citation>
    <scope>NUCLEOTIDE SEQUENCE [LARGE SCALE GENOMIC DNA]</scope>
    <source>
        <strain evidence="8 9">CP153-2</strain>
    </source>
</reference>
<dbReference type="GO" id="GO:0004124">
    <property type="term" value="F:cysteine synthase activity"/>
    <property type="evidence" value="ECO:0007669"/>
    <property type="project" value="TreeGrafter"/>
</dbReference>
<keyword evidence="4 5" id="KW-0663">Pyridoxal phosphate</keyword>